<proteinExistence type="predicted"/>
<comment type="caution">
    <text evidence="1">The sequence shown here is derived from an EMBL/GenBank/DDBJ whole genome shotgun (WGS) entry which is preliminary data.</text>
</comment>
<evidence type="ECO:0000313" key="1">
    <source>
        <dbReference type="EMBL" id="GFS77468.1"/>
    </source>
</evidence>
<keyword evidence="2" id="KW-1185">Reference proteome</keyword>
<reference evidence="1" key="1">
    <citation type="submission" date="2020-08" db="EMBL/GenBank/DDBJ databases">
        <title>Multicomponent nature underlies the extraordinary mechanical properties of spider dragline silk.</title>
        <authorList>
            <person name="Kono N."/>
            <person name="Nakamura H."/>
            <person name="Mori M."/>
            <person name="Yoshida Y."/>
            <person name="Ohtoshi R."/>
            <person name="Malay A.D."/>
            <person name="Moran D.A.P."/>
            <person name="Tomita M."/>
            <person name="Numata K."/>
            <person name="Arakawa K."/>
        </authorList>
    </citation>
    <scope>NUCLEOTIDE SEQUENCE</scope>
</reference>
<dbReference type="AlphaFoldDB" id="A0A8X6MTN1"/>
<organism evidence="1 2">
    <name type="scientific">Nephila pilipes</name>
    <name type="common">Giant wood spider</name>
    <name type="synonym">Nephila maculata</name>
    <dbReference type="NCBI Taxonomy" id="299642"/>
    <lineage>
        <taxon>Eukaryota</taxon>
        <taxon>Metazoa</taxon>
        <taxon>Ecdysozoa</taxon>
        <taxon>Arthropoda</taxon>
        <taxon>Chelicerata</taxon>
        <taxon>Arachnida</taxon>
        <taxon>Araneae</taxon>
        <taxon>Araneomorphae</taxon>
        <taxon>Entelegynae</taxon>
        <taxon>Araneoidea</taxon>
        <taxon>Nephilidae</taxon>
        <taxon>Nephila</taxon>
    </lineage>
</organism>
<gene>
    <name evidence="1" type="ORF">NPIL_192991</name>
</gene>
<evidence type="ECO:0000313" key="2">
    <source>
        <dbReference type="Proteomes" id="UP000887013"/>
    </source>
</evidence>
<accession>A0A8X6MTN1</accession>
<name>A0A8X6MTN1_NEPPI</name>
<protein>
    <submittedName>
        <fullName evidence="1">Uncharacterized protein</fullName>
    </submittedName>
</protein>
<dbReference type="Proteomes" id="UP000887013">
    <property type="component" value="Unassembled WGS sequence"/>
</dbReference>
<sequence length="123" mass="14348">MGREVFESTKAINRNDCHEQQDIILFKCTLRTKKKEYRNTLGVEYCRPTNLLHKPLTTKDLVNEIVFQVIASVVSFLREYSQISTAQLFWTYLDSFSLVIGSLGLKRNSSPKIMLLQLVEFWI</sequence>
<dbReference type="EMBL" id="BMAW01050884">
    <property type="protein sequence ID" value="GFS77468.1"/>
    <property type="molecule type" value="Genomic_DNA"/>
</dbReference>